<comment type="caution">
    <text evidence="10">The sequence shown here is derived from an EMBL/GenBank/DDBJ whole genome shotgun (WGS) entry which is preliminary data.</text>
</comment>
<dbReference type="Gene3D" id="2.60.40.1180">
    <property type="entry name" value="Golgi alpha-mannosidase II"/>
    <property type="match status" value="1"/>
</dbReference>
<evidence type="ECO:0000256" key="4">
    <source>
        <dbReference type="ARBA" id="ARBA00012670"/>
    </source>
</evidence>
<evidence type="ECO:0000256" key="1">
    <source>
        <dbReference type="ARBA" id="ARBA00001462"/>
    </source>
</evidence>
<dbReference type="PANTHER" id="PTHR31776">
    <property type="entry name" value="ALPHA-L-ARABINOFURANOSIDASE 1"/>
    <property type="match status" value="1"/>
</dbReference>
<dbReference type="InterPro" id="IPR013780">
    <property type="entry name" value="Glyco_hydro_b"/>
</dbReference>
<feature type="signal peptide" evidence="8">
    <location>
        <begin position="1"/>
        <end position="27"/>
    </location>
</feature>
<dbReference type="AlphaFoldDB" id="A0AAE0HWN5"/>
<dbReference type="GO" id="GO:0046556">
    <property type="term" value="F:alpha-L-arabinofuranosidase activity"/>
    <property type="evidence" value="ECO:0007669"/>
    <property type="project" value="UniProtKB-EC"/>
</dbReference>
<dbReference type="InterPro" id="IPR055235">
    <property type="entry name" value="ASD1_cat"/>
</dbReference>
<dbReference type="EMBL" id="JAUEDM010000007">
    <property type="protein sequence ID" value="KAK3313964.1"/>
    <property type="molecule type" value="Genomic_DNA"/>
</dbReference>
<gene>
    <name evidence="10" type="ORF">B0H66DRAFT_567485</name>
</gene>
<dbReference type="Pfam" id="PF06964">
    <property type="entry name" value="Alpha-L-AF_C"/>
    <property type="match status" value="1"/>
</dbReference>
<dbReference type="Proteomes" id="UP001283341">
    <property type="component" value="Unassembled WGS sequence"/>
</dbReference>
<evidence type="ECO:0000256" key="2">
    <source>
        <dbReference type="ARBA" id="ARBA00004834"/>
    </source>
</evidence>
<dbReference type="InterPro" id="IPR010720">
    <property type="entry name" value="Alpha-L-AF_C"/>
</dbReference>
<feature type="chain" id="PRO_5042088086" description="non-reducing end alpha-L-arabinofuranosidase" evidence="8">
    <location>
        <begin position="28"/>
        <end position="677"/>
    </location>
</feature>
<dbReference type="PANTHER" id="PTHR31776:SF0">
    <property type="entry name" value="ALPHA-L-ARABINOFURANOSIDASE 1"/>
    <property type="match status" value="1"/>
</dbReference>
<dbReference type="InterPro" id="IPR051563">
    <property type="entry name" value="Glycosyl_Hydrolase_51"/>
</dbReference>
<dbReference type="SUPFAM" id="SSF51445">
    <property type="entry name" value="(Trans)glycosidases"/>
    <property type="match status" value="1"/>
</dbReference>
<dbReference type="SMART" id="SM00813">
    <property type="entry name" value="Alpha-L-AF_C"/>
    <property type="match status" value="1"/>
</dbReference>
<dbReference type="GO" id="GO:0046373">
    <property type="term" value="P:L-arabinose metabolic process"/>
    <property type="evidence" value="ECO:0007669"/>
    <property type="project" value="InterPro"/>
</dbReference>
<organism evidence="10 11">
    <name type="scientific">Apodospora peruviana</name>
    <dbReference type="NCBI Taxonomy" id="516989"/>
    <lineage>
        <taxon>Eukaryota</taxon>
        <taxon>Fungi</taxon>
        <taxon>Dikarya</taxon>
        <taxon>Ascomycota</taxon>
        <taxon>Pezizomycotina</taxon>
        <taxon>Sordariomycetes</taxon>
        <taxon>Sordariomycetidae</taxon>
        <taxon>Sordariales</taxon>
        <taxon>Lasiosphaeriaceae</taxon>
        <taxon>Apodospora</taxon>
    </lineage>
</organism>
<dbReference type="EC" id="3.2.1.55" evidence="4"/>
<evidence type="ECO:0000313" key="11">
    <source>
        <dbReference type="Proteomes" id="UP001283341"/>
    </source>
</evidence>
<keyword evidence="7" id="KW-0325">Glycoprotein</keyword>
<dbReference type="Pfam" id="PF22848">
    <property type="entry name" value="ASD1_dom"/>
    <property type="match status" value="1"/>
</dbReference>
<sequence>MLLRPTNSAFLATAVITIASLASRCSAIDLLVHSTGGNATSPIFYGLMHEDINNSGDGGIYAELIRNRAFQGSAEFPSNLDGWTPVSNGTKLALKKLATPLSNALPYSLNVASLGKEIVVGFANDGFWGMDVKVQNYTGSFYVRGSHRKPFTASLQSSLTGEVFGSVEVPSRLGCHSHAGAGAQNHADGGWVQHHFTLVPEKAAPNSNNSFVISFDAAELRNGSSLDFNLISLFLPTYKNRPNGLRIDIAEALEELNPKFLRLPGGNMLEGNTINAYWKWNETIGPLKDRPGMAGVWDYQLTTGLGLVEYMEWCDDMNLEPIVAVWDGLSLDGAYTAESEMGAVVQDALDEIEFLTGDAATTKWGAVRASLGHPKPWTVKYVEIGNEDWLAGRPTAYDSYKAYRFQAFLTAFNNKYPDIQVIASPSVFDGMVIPAPAAGDYHPYLTPDEFALNFGRFDQLSRQNLTLIGEAASVHPNGGIAWDGNLMPFPWWGGSVGEAIFLIAAERNADKIIGATYAPGLRNLNRWQWSVTLMQHAADPALTTKSTSFHVWKLLGNHVIAKTLPVTAKNGGIGPLYWVAGASDKGTNIFKAAVYNSTAPVPVSLRFEGTAVSKGATATLTVLTGPQDPYAFNDPFTHVNVVNETKSTLVAGEGGVFAFELEPLSVAVLETTGGSPK</sequence>
<evidence type="ECO:0000256" key="5">
    <source>
        <dbReference type="ARBA" id="ARBA00022729"/>
    </source>
</evidence>
<evidence type="ECO:0000313" key="10">
    <source>
        <dbReference type="EMBL" id="KAK3313964.1"/>
    </source>
</evidence>
<reference evidence="10" key="1">
    <citation type="journal article" date="2023" name="Mol. Phylogenet. Evol.">
        <title>Genome-scale phylogeny and comparative genomics of the fungal order Sordariales.</title>
        <authorList>
            <person name="Hensen N."/>
            <person name="Bonometti L."/>
            <person name="Westerberg I."/>
            <person name="Brannstrom I.O."/>
            <person name="Guillou S."/>
            <person name="Cros-Aarteil S."/>
            <person name="Calhoun S."/>
            <person name="Haridas S."/>
            <person name="Kuo A."/>
            <person name="Mondo S."/>
            <person name="Pangilinan J."/>
            <person name="Riley R."/>
            <person name="LaButti K."/>
            <person name="Andreopoulos B."/>
            <person name="Lipzen A."/>
            <person name="Chen C."/>
            <person name="Yan M."/>
            <person name="Daum C."/>
            <person name="Ng V."/>
            <person name="Clum A."/>
            <person name="Steindorff A."/>
            <person name="Ohm R.A."/>
            <person name="Martin F."/>
            <person name="Silar P."/>
            <person name="Natvig D.O."/>
            <person name="Lalanne C."/>
            <person name="Gautier V."/>
            <person name="Ament-Velasquez S.L."/>
            <person name="Kruys A."/>
            <person name="Hutchinson M.I."/>
            <person name="Powell A.J."/>
            <person name="Barry K."/>
            <person name="Miller A.N."/>
            <person name="Grigoriev I.V."/>
            <person name="Debuchy R."/>
            <person name="Gladieux P."/>
            <person name="Hiltunen Thoren M."/>
            <person name="Johannesson H."/>
        </authorList>
    </citation>
    <scope>NUCLEOTIDE SEQUENCE</scope>
    <source>
        <strain evidence="10">CBS 118394</strain>
    </source>
</reference>
<keyword evidence="6 10" id="KW-0378">Hydrolase</keyword>
<evidence type="ECO:0000256" key="7">
    <source>
        <dbReference type="ARBA" id="ARBA00023180"/>
    </source>
</evidence>
<feature type="domain" description="Alpha-L-arabinofuranosidase C-terminal" evidence="9">
    <location>
        <begin position="491"/>
        <end position="665"/>
    </location>
</feature>
<reference evidence="10" key="2">
    <citation type="submission" date="2023-06" db="EMBL/GenBank/DDBJ databases">
        <authorList>
            <consortium name="Lawrence Berkeley National Laboratory"/>
            <person name="Haridas S."/>
            <person name="Hensen N."/>
            <person name="Bonometti L."/>
            <person name="Westerberg I."/>
            <person name="Brannstrom I.O."/>
            <person name="Guillou S."/>
            <person name="Cros-Aarteil S."/>
            <person name="Calhoun S."/>
            <person name="Kuo A."/>
            <person name="Mondo S."/>
            <person name="Pangilinan J."/>
            <person name="Riley R."/>
            <person name="Labutti K."/>
            <person name="Andreopoulos B."/>
            <person name="Lipzen A."/>
            <person name="Chen C."/>
            <person name="Yanf M."/>
            <person name="Daum C."/>
            <person name="Ng V."/>
            <person name="Clum A."/>
            <person name="Steindorff A."/>
            <person name="Ohm R."/>
            <person name="Martin F."/>
            <person name="Silar P."/>
            <person name="Natvig D."/>
            <person name="Lalanne C."/>
            <person name="Gautier V."/>
            <person name="Ament-Velasquez S.L."/>
            <person name="Kruys A."/>
            <person name="Hutchinson M.I."/>
            <person name="Powell A.J."/>
            <person name="Barry K."/>
            <person name="Miller A.N."/>
            <person name="Grigoriev I.V."/>
            <person name="Debuchy R."/>
            <person name="Gladieux P."/>
            <person name="Thoren M.H."/>
            <person name="Johannesson H."/>
        </authorList>
    </citation>
    <scope>NUCLEOTIDE SEQUENCE</scope>
    <source>
        <strain evidence="10">CBS 118394</strain>
    </source>
</reference>
<keyword evidence="5 8" id="KW-0732">Signal</keyword>
<protein>
    <recommendedName>
        <fullName evidence="4">non-reducing end alpha-L-arabinofuranosidase</fullName>
        <ecNumber evidence="4">3.2.1.55</ecNumber>
    </recommendedName>
</protein>
<evidence type="ECO:0000256" key="8">
    <source>
        <dbReference type="SAM" id="SignalP"/>
    </source>
</evidence>
<comment type="pathway">
    <text evidence="2">Glycan metabolism; L-arabinan degradation.</text>
</comment>
<name>A0AAE0HWN5_9PEZI</name>
<evidence type="ECO:0000256" key="6">
    <source>
        <dbReference type="ARBA" id="ARBA00022801"/>
    </source>
</evidence>
<dbReference type="InterPro" id="IPR017853">
    <property type="entry name" value="GH"/>
</dbReference>
<proteinExistence type="inferred from homology"/>
<evidence type="ECO:0000256" key="3">
    <source>
        <dbReference type="ARBA" id="ARBA00007186"/>
    </source>
</evidence>
<comment type="similarity">
    <text evidence="3">Belongs to the glycosyl hydrolase 51 family.</text>
</comment>
<accession>A0AAE0HWN5</accession>
<keyword evidence="11" id="KW-1185">Reference proteome</keyword>
<comment type="catalytic activity">
    <reaction evidence="1">
        <text>Hydrolysis of terminal non-reducing alpha-L-arabinofuranoside residues in alpha-L-arabinosides.</text>
        <dbReference type="EC" id="3.2.1.55"/>
    </reaction>
</comment>
<dbReference type="Gene3D" id="3.20.20.80">
    <property type="entry name" value="Glycosidases"/>
    <property type="match status" value="1"/>
</dbReference>
<evidence type="ECO:0000259" key="9">
    <source>
        <dbReference type="SMART" id="SM00813"/>
    </source>
</evidence>